<proteinExistence type="predicted"/>
<dbReference type="Proteomes" id="UP000222503">
    <property type="component" value="Unassembled WGS sequence"/>
</dbReference>
<reference evidence="1 2" key="1">
    <citation type="submission" date="2017-09" db="EMBL/GenBank/DDBJ databases">
        <title>Large-scale bioinformatics analysis of Bacillus genomes uncovers conserved roles of natural products in bacterial physiology.</title>
        <authorList>
            <consortium name="Agbiome Team Llc"/>
            <person name="Bleich R.M."/>
            <person name="Grubbs K.J."/>
            <person name="Santa Maria K.C."/>
            <person name="Allen S.E."/>
            <person name="Farag S."/>
            <person name="Shank E.A."/>
            <person name="Bowers A."/>
        </authorList>
    </citation>
    <scope>NUCLEOTIDE SEQUENCE [LARGE SCALE GENOMIC DNA]</scope>
    <source>
        <strain evidence="1 2">AFS029838</strain>
    </source>
</reference>
<evidence type="ECO:0000313" key="1">
    <source>
        <dbReference type="EMBL" id="PHG62737.1"/>
    </source>
</evidence>
<dbReference type="EMBL" id="NUUQ01000014">
    <property type="protein sequence ID" value="PHG62737.1"/>
    <property type="molecule type" value="Genomic_DNA"/>
</dbReference>
<comment type="caution">
    <text evidence="1">The sequence shown here is derived from an EMBL/GenBank/DDBJ whole genome shotgun (WGS) entry which is preliminary data.</text>
</comment>
<protein>
    <submittedName>
        <fullName evidence="1">Uncharacterized protein</fullName>
    </submittedName>
</protein>
<dbReference type="Pfam" id="PF18801">
    <property type="entry name" value="RapH_N"/>
    <property type="match status" value="1"/>
</dbReference>
<dbReference type="SMART" id="SM00028">
    <property type="entry name" value="TPR"/>
    <property type="match status" value="3"/>
</dbReference>
<accession>A0A2B6UAG1</accession>
<name>A0A2B6UAG1_9BACI</name>
<organism evidence="1 2">
    <name type="scientific">Bacillus wiedmannii</name>
    <dbReference type="NCBI Taxonomy" id="1890302"/>
    <lineage>
        <taxon>Bacteria</taxon>
        <taxon>Bacillati</taxon>
        <taxon>Bacillota</taxon>
        <taxon>Bacilli</taxon>
        <taxon>Bacillales</taxon>
        <taxon>Bacillaceae</taxon>
        <taxon>Bacillus</taxon>
        <taxon>Bacillus cereus group</taxon>
    </lineage>
</organism>
<dbReference type="Gene3D" id="1.25.40.10">
    <property type="entry name" value="Tetratricopeptide repeat domain"/>
    <property type="match status" value="1"/>
</dbReference>
<dbReference type="InterPro" id="IPR019734">
    <property type="entry name" value="TPR_rpt"/>
</dbReference>
<dbReference type="Pfam" id="PF13424">
    <property type="entry name" value="TPR_12"/>
    <property type="match status" value="1"/>
</dbReference>
<dbReference type="SUPFAM" id="SSF48452">
    <property type="entry name" value="TPR-like"/>
    <property type="match status" value="1"/>
</dbReference>
<dbReference type="InterPro" id="IPR011990">
    <property type="entry name" value="TPR-like_helical_dom_sf"/>
</dbReference>
<sequence>MGTDVVTKEQMKHLLDAWYHSMLKQDVVKAKALNEEIESKVIYIKENQYATFYHALLNFRYHVLIDSLSITKNSFDEIDALIIPDDALLTHYYHLFKGIHAMYISNYLKSQNHFEEAGKLLKHVTPSLEHAEFNYRFAYLSYQSYKPLMAIDQVRLAKEEYEKHPGYEVCIALCENIFAMACIDLKQYEQAEEKFNLALDVFQKIDNERFIAMVRHNLAWLYASQNLSSLAIRHLLEVIKSNPKHFKAIFVLAREYYKIGEIHTTAELIEKGLDICNKLQNKEFQHRFVILKEMNQKKSSLLLESTVLDGISYFEKEGLLDCVQEYTEILALQFYKEENHVKASEYFYINNQAQKKHLEKGALK</sequence>
<dbReference type="RefSeq" id="WP_098087945.1">
    <property type="nucleotide sequence ID" value="NZ_NUBG01000015.1"/>
</dbReference>
<evidence type="ECO:0000313" key="2">
    <source>
        <dbReference type="Proteomes" id="UP000222503"/>
    </source>
</evidence>
<dbReference type="AlphaFoldDB" id="A0A2B6UAG1"/>
<gene>
    <name evidence="1" type="ORF">COI65_10985</name>
</gene>